<dbReference type="GO" id="GO:0003677">
    <property type="term" value="F:DNA binding"/>
    <property type="evidence" value="ECO:0007669"/>
    <property type="project" value="InterPro"/>
</dbReference>
<dbReference type="Proteomes" id="UP000031670">
    <property type="component" value="Unassembled WGS sequence"/>
</dbReference>
<proteinExistence type="predicted"/>
<reference evidence="1 2" key="2">
    <citation type="submission" date="2015-01" db="EMBL/GenBank/DDBJ databases">
        <authorList>
            <consortium name="NBRP consortium"/>
            <person name="Sawabe T."/>
            <person name="Meirelles P."/>
            <person name="Feng G."/>
            <person name="Sayaka M."/>
            <person name="Hattori M."/>
            <person name="Ohkuma M."/>
        </authorList>
    </citation>
    <scope>NUCLEOTIDE SEQUENCE [LARGE SCALE GENOMIC DNA]</scope>
    <source>
        <strain evidence="1 2">JCM19232</strain>
    </source>
</reference>
<dbReference type="Gene3D" id="1.20.58.250">
    <property type="entry name" value="DNA polymerase III-theta"/>
    <property type="match status" value="1"/>
</dbReference>
<evidence type="ECO:0000313" key="2">
    <source>
        <dbReference type="Proteomes" id="UP000031670"/>
    </source>
</evidence>
<dbReference type="Pfam" id="PF11686">
    <property type="entry name" value="DUF3283"/>
    <property type="match status" value="1"/>
</dbReference>
<dbReference type="GO" id="GO:0006260">
    <property type="term" value="P:DNA replication"/>
    <property type="evidence" value="ECO:0007669"/>
    <property type="project" value="InterPro"/>
</dbReference>
<dbReference type="SUPFAM" id="SSF46575">
    <property type="entry name" value="DNA polymerase III theta subunit-like"/>
    <property type="match status" value="1"/>
</dbReference>
<reference evidence="1 2" key="1">
    <citation type="submission" date="2015-01" db="EMBL/GenBank/DDBJ databases">
        <title>Vibrio sp. C5 JCM 19232 whole genome shotgun sequence.</title>
        <authorList>
            <person name="Sawabe T."/>
            <person name="Meirelles P."/>
            <person name="Feng G."/>
            <person name="Sayaka M."/>
            <person name="Hattori M."/>
            <person name="Ohkuma M."/>
        </authorList>
    </citation>
    <scope>NUCLEOTIDE SEQUENCE [LARGE SCALE GENOMIC DNA]</scope>
    <source>
        <strain evidence="1 2">JCM19232</strain>
    </source>
</reference>
<comment type="caution">
    <text evidence="1">The sequence shown here is derived from an EMBL/GenBank/DDBJ whole genome shotgun (WGS) entry which is preliminary data.</text>
</comment>
<name>A0A0B8P2Q8_9VIBR</name>
<evidence type="ECO:0008006" key="3">
    <source>
        <dbReference type="Google" id="ProtNLM"/>
    </source>
</evidence>
<organism evidence="1 2">
    <name type="scientific">Vibrio ishigakensis</name>
    <dbReference type="NCBI Taxonomy" id="1481914"/>
    <lineage>
        <taxon>Bacteria</taxon>
        <taxon>Pseudomonadati</taxon>
        <taxon>Pseudomonadota</taxon>
        <taxon>Gammaproteobacteria</taxon>
        <taxon>Vibrionales</taxon>
        <taxon>Vibrionaceae</taxon>
        <taxon>Vibrio</taxon>
    </lineage>
</organism>
<gene>
    <name evidence="1" type="ORF">JCM19232_3997</name>
</gene>
<dbReference type="EMBL" id="BBSA01000002">
    <property type="protein sequence ID" value="GAM61055.1"/>
    <property type="molecule type" value="Genomic_DNA"/>
</dbReference>
<evidence type="ECO:0000313" key="1">
    <source>
        <dbReference type="EMBL" id="GAM61055.1"/>
    </source>
</evidence>
<protein>
    <recommendedName>
        <fullName evidence="3">Pyridoxamine 5'-phosphate oxidase</fullName>
    </recommendedName>
</protein>
<dbReference type="InterPro" id="IPR036745">
    <property type="entry name" value="PolIII_theta_sf"/>
</dbReference>
<dbReference type="InterPro" id="IPR021700">
    <property type="entry name" value="DUF3283"/>
</dbReference>
<sequence length="68" mass="8035">MSINLSNLPVEEKYRVELDKQASYLVWKVKNSQGTEIEISEQRMKLNSEQHIAWFDESVAKYRQMMGV</sequence>
<accession>A0A0B8P2Q8</accession>
<dbReference type="AlphaFoldDB" id="A0A0B8P2Q8"/>
<dbReference type="GO" id="GO:0003887">
    <property type="term" value="F:DNA-directed DNA polymerase activity"/>
    <property type="evidence" value="ECO:0007669"/>
    <property type="project" value="InterPro"/>
</dbReference>